<evidence type="ECO:0000259" key="6">
    <source>
        <dbReference type="Pfam" id="PF06441"/>
    </source>
</evidence>
<dbReference type="RefSeq" id="WP_140653195.1">
    <property type="nucleotide sequence ID" value="NZ_RCZO01000007.1"/>
</dbReference>
<feature type="signal peptide" evidence="5">
    <location>
        <begin position="1"/>
        <end position="35"/>
    </location>
</feature>
<evidence type="ECO:0000313" key="8">
    <source>
        <dbReference type="Proteomes" id="UP000319486"/>
    </source>
</evidence>
<sequence>MSSASPASQNRSLAIAAIAMACGLSLFALTSRVQAAPAARADQAVAKDDTSIRPFHIHVPQAELMDLQKRIAATRWPDKEPVADTSQGVKLVTLQSLVKYWGDGYDWRKVEKTLNALPEFVTTIDGVDIQFIHVRSREPNAMPLILTHGWPGSPLEFIKTIGPLTDPVAYGGRAEDAFDVVIPAIPGYGFSGKPTEPGWNPDRVAKAWDVLMKRLGCTEYVSQGGDHGSVISDALARWAPKGLLGIHLNMPATIPANLVKGINSGDPAPSSLSADERRAYNQLRTFFGRNAAYGAMMVTRPQTIGYSLADSPAGLAAWTYEKIAEWTDSDGHPERVLSRDQILDDLTLYWVTNTGASSSRFYWENNNNNFSAAAQKTATIKVPVAVTVFPGEIYRAPKSWTAQAYPSLYYFHEASKGGHFAAWEQPQLFSEELREAFRPLRHREGEAR</sequence>
<keyword evidence="3 7" id="KW-0378">Hydrolase</keyword>
<evidence type="ECO:0000256" key="3">
    <source>
        <dbReference type="ARBA" id="ARBA00022801"/>
    </source>
</evidence>
<evidence type="ECO:0000256" key="5">
    <source>
        <dbReference type="SAM" id="SignalP"/>
    </source>
</evidence>
<comment type="caution">
    <text evidence="7">The sequence shown here is derived from an EMBL/GenBank/DDBJ whole genome shotgun (WGS) entry which is preliminary data.</text>
</comment>
<keyword evidence="2" id="KW-0058">Aromatic hydrocarbons catabolism</keyword>
<dbReference type="AlphaFoldDB" id="A0A502C3Y6"/>
<dbReference type="Gene3D" id="3.40.50.1820">
    <property type="entry name" value="alpha/beta hydrolase"/>
    <property type="match status" value="1"/>
</dbReference>
<feature type="domain" description="Epoxide hydrolase N-terminal" evidence="6">
    <location>
        <begin position="52"/>
        <end position="157"/>
    </location>
</feature>
<reference evidence="7 8" key="1">
    <citation type="journal article" date="2019" name="Environ. Microbiol.">
        <title>Species interactions and distinct microbial communities in high Arctic permafrost affected cryosols are associated with the CH4 and CO2 gas fluxes.</title>
        <authorList>
            <person name="Altshuler I."/>
            <person name="Hamel J."/>
            <person name="Turney S."/>
            <person name="Magnuson E."/>
            <person name="Levesque R."/>
            <person name="Greer C."/>
            <person name="Whyte L.G."/>
        </authorList>
    </citation>
    <scope>NUCLEOTIDE SEQUENCE [LARGE SCALE GENOMIC DNA]</scope>
    <source>
        <strain evidence="7 8">S13Y</strain>
    </source>
</reference>
<protein>
    <submittedName>
        <fullName evidence="7">Epoxide hydrolase</fullName>
    </submittedName>
</protein>
<accession>A0A502C3Y6</accession>
<evidence type="ECO:0000313" key="7">
    <source>
        <dbReference type="EMBL" id="TPG07462.1"/>
    </source>
</evidence>
<name>A0A502C3Y6_9GAMM</name>
<dbReference type="PRINTS" id="PR00412">
    <property type="entry name" value="EPOXHYDRLASE"/>
</dbReference>
<evidence type="ECO:0000256" key="4">
    <source>
        <dbReference type="PIRSR" id="PIRSR001112-1"/>
    </source>
</evidence>
<comment type="similarity">
    <text evidence="1">Belongs to the peptidase S33 family.</text>
</comment>
<keyword evidence="5" id="KW-0732">Signal</keyword>
<dbReference type="SUPFAM" id="SSF53474">
    <property type="entry name" value="alpha/beta-Hydrolases"/>
    <property type="match status" value="1"/>
</dbReference>
<dbReference type="GO" id="GO:0097176">
    <property type="term" value="P:epoxide metabolic process"/>
    <property type="evidence" value="ECO:0007669"/>
    <property type="project" value="TreeGrafter"/>
</dbReference>
<dbReference type="PANTHER" id="PTHR21661:SF35">
    <property type="entry name" value="EPOXIDE HYDROLASE"/>
    <property type="match status" value="1"/>
</dbReference>
<dbReference type="GO" id="GO:0004301">
    <property type="term" value="F:epoxide hydrolase activity"/>
    <property type="evidence" value="ECO:0007669"/>
    <property type="project" value="TreeGrafter"/>
</dbReference>
<dbReference type="InterPro" id="IPR000639">
    <property type="entry name" value="Epox_hydrolase-like"/>
</dbReference>
<feature type="active site" description="Proton acceptor" evidence="4">
    <location>
        <position position="419"/>
    </location>
</feature>
<dbReference type="PANTHER" id="PTHR21661">
    <property type="entry name" value="EPOXIDE HYDROLASE 1-RELATED"/>
    <property type="match status" value="1"/>
</dbReference>
<feature type="active site" description="Nucleophile" evidence="4">
    <location>
        <position position="226"/>
    </location>
</feature>
<dbReference type="InterPro" id="IPR016292">
    <property type="entry name" value="Epoxide_hydrolase"/>
</dbReference>
<dbReference type="EMBL" id="RCZO01000007">
    <property type="protein sequence ID" value="TPG07462.1"/>
    <property type="molecule type" value="Genomic_DNA"/>
</dbReference>
<evidence type="ECO:0000256" key="2">
    <source>
        <dbReference type="ARBA" id="ARBA00022797"/>
    </source>
</evidence>
<feature type="active site" description="Proton donor" evidence="4">
    <location>
        <position position="362"/>
    </location>
</feature>
<evidence type="ECO:0000256" key="1">
    <source>
        <dbReference type="ARBA" id="ARBA00010088"/>
    </source>
</evidence>
<keyword evidence="8" id="KW-1185">Reference proteome</keyword>
<dbReference type="InterPro" id="IPR029058">
    <property type="entry name" value="AB_hydrolase_fold"/>
</dbReference>
<feature type="chain" id="PRO_5021231217" evidence="5">
    <location>
        <begin position="36"/>
        <end position="448"/>
    </location>
</feature>
<dbReference type="Pfam" id="PF06441">
    <property type="entry name" value="EHN"/>
    <property type="match status" value="1"/>
</dbReference>
<dbReference type="PIRSF" id="PIRSF001112">
    <property type="entry name" value="Epoxide_hydrolase"/>
    <property type="match status" value="1"/>
</dbReference>
<gene>
    <name evidence="7" type="ORF">EAH88_12535</name>
</gene>
<organism evidence="7 8">
    <name type="scientific">Rhodanobacter glycinis</name>
    <dbReference type="NCBI Taxonomy" id="582702"/>
    <lineage>
        <taxon>Bacteria</taxon>
        <taxon>Pseudomonadati</taxon>
        <taxon>Pseudomonadota</taxon>
        <taxon>Gammaproteobacteria</taxon>
        <taxon>Lysobacterales</taxon>
        <taxon>Rhodanobacteraceae</taxon>
        <taxon>Rhodanobacter</taxon>
    </lineage>
</organism>
<proteinExistence type="inferred from homology"/>
<dbReference type="Proteomes" id="UP000319486">
    <property type="component" value="Unassembled WGS sequence"/>
</dbReference>
<dbReference type="InterPro" id="IPR010497">
    <property type="entry name" value="Epoxide_hydro_N"/>
</dbReference>